<organism evidence="5 6">
    <name type="scientific">Kluyvera intermedia</name>
    <name type="common">Enterobacter intermedius</name>
    <dbReference type="NCBI Taxonomy" id="61648"/>
    <lineage>
        <taxon>Bacteria</taxon>
        <taxon>Pseudomonadati</taxon>
        <taxon>Pseudomonadota</taxon>
        <taxon>Gammaproteobacteria</taxon>
        <taxon>Enterobacterales</taxon>
        <taxon>Enterobacteriaceae</taxon>
        <taxon>Kluyvera</taxon>
    </lineage>
</organism>
<dbReference type="Gene3D" id="3.30.160.390">
    <property type="entry name" value="Integrase, DNA-binding domain"/>
    <property type="match status" value="1"/>
</dbReference>
<keyword evidence="2" id="KW-0229">DNA integration</keyword>
<feature type="domain" description="Integrase DNA-binding" evidence="4">
    <location>
        <begin position="4"/>
        <end position="71"/>
    </location>
</feature>
<keyword evidence="3" id="KW-0238">DNA-binding</keyword>
<dbReference type="PANTHER" id="PTHR30629">
    <property type="entry name" value="PROPHAGE INTEGRASE"/>
    <property type="match status" value="1"/>
</dbReference>
<keyword evidence="6" id="KW-1185">Reference proteome</keyword>
<accession>A0ABX3U776</accession>
<dbReference type="PANTHER" id="PTHR30629:SF2">
    <property type="entry name" value="PROPHAGE INTEGRASE INTS-RELATED"/>
    <property type="match status" value="1"/>
</dbReference>
<evidence type="ECO:0000313" key="6">
    <source>
        <dbReference type="Proteomes" id="UP000192521"/>
    </source>
</evidence>
<gene>
    <name evidence="5" type="ORF">B2M27_26925</name>
</gene>
<protein>
    <submittedName>
        <fullName evidence="5">Integrase</fullName>
    </submittedName>
</protein>
<comment type="caution">
    <text evidence="5">The sequence shown here is derived from an EMBL/GenBank/DDBJ whole genome shotgun (WGS) entry which is preliminary data.</text>
</comment>
<name>A0ABX3U776_KLUIN</name>
<evidence type="ECO:0000256" key="1">
    <source>
        <dbReference type="ARBA" id="ARBA00008857"/>
    </source>
</evidence>
<proteinExistence type="inferred from homology"/>
<dbReference type="InterPro" id="IPR038488">
    <property type="entry name" value="Integrase_DNA-bd_sf"/>
</dbReference>
<comment type="similarity">
    <text evidence="1">Belongs to the 'phage' integrase family.</text>
</comment>
<sequence length="122" mass="14218">KLYRLNDFNGLYLEVKPNGKKAWRYRFKLNGKSSMFALGEYPAIKLAEAREKCEQARRQVADGVSPTQARQLDKIRKVNDASNTFELIAKEWLQMKDWAEITKTRRLDMLERVVFPAIGKLP</sequence>
<dbReference type="Gene3D" id="1.10.150.130">
    <property type="match status" value="1"/>
</dbReference>
<dbReference type="InterPro" id="IPR050808">
    <property type="entry name" value="Phage_Integrase"/>
</dbReference>
<dbReference type="Proteomes" id="UP000192521">
    <property type="component" value="Unassembled WGS sequence"/>
</dbReference>
<evidence type="ECO:0000256" key="2">
    <source>
        <dbReference type="ARBA" id="ARBA00022908"/>
    </source>
</evidence>
<evidence type="ECO:0000256" key="3">
    <source>
        <dbReference type="ARBA" id="ARBA00023125"/>
    </source>
</evidence>
<dbReference type="Pfam" id="PF13356">
    <property type="entry name" value="Arm-DNA-bind_3"/>
    <property type="match status" value="1"/>
</dbReference>
<evidence type="ECO:0000259" key="4">
    <source>
        <dbReference type="Pfam" id="PF13356"/>
    </source>
</evidence>
<feature type="non-terminal residue" evidence="5">
    <location>
        <position position="122"/>
    </location>
</feature>
<evidence type="ECO:0000313" key="5">
    <source>
        <dbReference type="EMBL" id="ORJ47276.1"/>
    </source>
</evidence>
<feature type="non-terminal residue" evidence="5">
    <location>
        <position position="1"/>
    </location>
</feature>
<dbReference type="InterPro" id="IPR025166">
    <property type="entry name" value="Integrase_DNA_bind_dom"/>
</dbReference>
<dbReference type="RefSeq" id="WP_139800597.1">
    <property type="nucleotide sequence ID" value="NZ_MWPR01000123.1"/>
</dbReference>
<reference evidence="5 6" key="1">
    <citation type="submission" date="2017-02" db="EMBL/GenBank/DDBJ databases">
        <title>Draft genome sequence of a Kluyvera intermedia isolate from a patient with a pancreatic abscess.</title>
        <authorList>
            <person name="Thele R."/>
        </authorList>
    </citation>
    <scope>NUCLEOTIDE SEQUENCE [LARGE SCALE GENOMIC DNA]</scope>
    <source>
        <strain evidence="5 6">FOSA7093</strain>
    </source>
</reference>
<dbReference type="InterPro" id="IPR010998">
    <property type="entry name" value="Integrase_recombinase_N"/>
</dbReference>
<dbReference type="EMBL" id="MWPR01000123">
    <property type="protein sequence ID" value="ORJ47276.1"/>
    <property type="molecule type" value="Genomic_DNA"/>
</dbReference>